<dbReference type="PROSITE" id="PS50928">
    <property type="entry name" value="ABC_TM1"/>
    <property type="match status" value="1"/>
</dbReference>
<dbReference type="Proteomes" id="UP001524473">
    <property type="component" value="Unassembled WGS sequence"/>
</dbReference>
<keyword evidence="6 7" id="KW-0472">Membrane</keyword>
<feature type="domain" description="ABC transmembrane type-1" evidence="8">
    <location>
        <begin position="87"/>
        <end position="304"/>
    </location>
</feature>
<evidence type="ECO:0000256" key="1">
    <source>
        <dbReference type="ARBA" id="ARBA00004651"/>
    </source>
</evidence>
<dbReference type="SUPFAM" id="SSF161098">
    <property type="entry name" value="MetI-like"/>
    <property type="match status" value="1"/>
</dbReference>
<dbReference type="Pfam" id="PF00528">
    <property type="entry name" value="BPD_transp_1"/>
    <property type="match status" value="1"/>
</dbReference>
<dbReference type="InterPro" id="IPR000515">
    <property type="entry name" value="MetI-like"/>
</dbReference>
<sequence length="318" mass="36277">MTDGQKVLKAKSKGKGRFLRELKQNKILFIMLIPALLYFFINNYLPIIGIYFAFTRFSFSGGLFGSPFVGMENFRFLWESGKLSMLTINTVGYNIAFIFTSNFMQILCAILLSRIGNKYFKKTTQSIMFLPYFVSYVILNVIVYNLFNYDVGFINGVLRSMGSAPFDAYNNPGIWRFLMVIFYLWKQIGYGTVIYLATITSISPELYEAAEIDGANVFQQIRYITIPLLVPTFITLLLFSLGGIMKGQFDLFYQVIGNNGVLYDVTDIMDTFVYRSLKQDFDIGMSTAAGLYQSVFGFIVIMVTNTLIKRGHPEQALF</sequence>
<dbReference type="CDD" id="cd06261">
    <property type="entry name" value="TM_PBP2"/>
    <property type="match status" value="1"/>
</dbReference>
<keyword evidence="3" id="KW-1003">Cell membrane</keyword>
<dbReference type="InterPro" id="IPR035906">
    <property type="entry name" value="MetI-like_sf"/>
</dbReference>
<dbReference type="EMBL" id="JANFZH010000050">
    <property type="protein sequence ID" value="MCQ4841463.1"/>
    <property type="molecule type" value="Genomic_DNA"/>
</dbReference>
<comment type="similarity">
    <text evidence="7">Belongs to the binding-protein-dependent transport system permease family.</text>
</comment>
<dbReference type="Gene3D" id="1.10.3720.10">
    <property type="entry name" value="MetI-like"/>
    <property type="match status" value="1"/>
</dbReference>
<dbReference type="GeneID" id="90531732"/>
<keyword evidence="5 7" id="KW-1133">Transmembrane helix</keyword>
<dbReference type="RefSeq" id="WP_066861984.1">
    <property type="nucleotide sequence ID" value="NZ_CABKVV010000012.1"/>
</dbReference>
<feature type="transmembrane region" description="Helical" evidence="7">
    <location>
        <begin position="91"/>
        <end position="115"/>
    </location>
</feature>
<gene>
    <name evidence="9" type="ORF">NE695_16250</name>
</gene>
<evidence type="ECO:0000259" key="8">
    <source>
        <dbReference type="PROSITE" id="PS50928"/>
    </source>
</evidence>
<evidence type="ECO:0000256" key="4">
    <source>
        <dbReference type="ARBA" id="ARBA00022692"/>
    </source>
</evidence>
<comment type="subcellular location">
    <subcellularLocation>
        <location evidence="1 7">Cell membrane</location>
        <topology evidence="1 7">Multi-pass membrane protein</topology>
    </subcellularLocation>
</comment>
<evidence type="ECO:0000313" key="10">
    <source>
        <dbReference type="Proteomes" id="UP001524473"/>
    </source>
</evidence>
<protein>
    <submittedName>
        <fullName evidence="9">ABC transporter permease subunit</fullName>
    </submittedName>
</protein>
<keyword evidence="2 7" id="KW-0813">Transport</keyword>
<name>A0ABT1S3D5_9FIRM</name>
<evidence type="ECO:0000256" key="2">
    <source>
        <dbReference type="ARBA" id="ARBA00022448"/>
    </source>
</evidence>
<proteinExistence type="inferred from homology"/>
<keyword evidence="10" id="KW-1185">Reference proteome</keyword>
<organism evidence="9 10">
    <name type="scientific">Neglectibacter timonensis</name>
    <dbReference type="NCBI Taxonomy" id="1776382"/>
    <lineage>
        <taxon>Bacteria</taxon>
        <taxon>Bacillati</taxon>
        <taxon>Bacillota</taxon>
        <taxon>Clostridia</taxon>
        <taxon>Eubacteriales</taxon>
        <taxon>Oscillospiraceae</taxon>
        <taxon>Neglectibacter</taxon>
    </lineage>
</organism>
<evidence type="ECO:0000313" key="9">
    <source>
        <dbReference type="EMBL" id="MCQ4841463.1"/>
    </source>
</evidence>
<evidence type="ECO:0000256" key="5">
    <source>
        <dbReference type="ARBA" id="ARBA00022989"/>
    </source>
</evidence>
<feature type="transmembrane region" description="Helical" evidence="7">
    <location>
        <begin position="174"/>
        <end position="202"/>
    </location>
</feature>
<comment type="caution">
    <text evidence="9">The sequence shown here is derived from an EMBL/GenBank/DDBJ whole genome shotgun (WGS) entry which is preliminary data.</text>
</comment>
<evidence type="ECO:0000256" key="6">
    <source>
        <dbReference type="ARBA" id="ARBA00023136"/>
    </source>
</evidence>
<dbReference type="PANTHER" id="PTHR43227:SF11">
    <property type="entry name" value="BLL4140 PROTEIN"/>
    <property type="match status" value="1"/>
</dbReference>
<dbReference type="PANTHER" id="PTHR43227">
    <property type="entry name" value="BLL4140 PROTEIN"/>
    <property type="match status" value="1"/>
</dbReference>
<evidence type="ECO:0000256" key="3">
    <source>
        <dbReference type="ARBA" id="ARBA00022475"/>
    </source>
</evidence>
<accession>A0ABT1S3D5</accession>
<feature type="transmembrane region" description="Helical" evidence="7">
    <location>
        <begin position="223"/>
        <end position="245"/>
    </location>
</feature>
<feature type="transmembrane region" description="Helical" evidence="7">
    <location>
        <begin position="127"/>
        <end position="147"/>
    </location>
</feature>
<evidence type="ECO:0000256" key="7">
    <source>
        <dbReference type="RuleBase" id="RU363032"/>
    </source>
</evidence>
<feature type="transmembrane region" description="Helical" evidence="7">
    <location>
        <begin position="27"/>
        <end position="54"/>
    </location>
</feature>
<reference evidence="9 10" key="1">
    <citation type="submission" date="2022-06" db="EMBL/GenBank/DDBJ databases">
        <title>Isolation of gut microbiota from human fecal samples.</title>
        <authorList>
            <person name="Pamer E.G."/>
            <person name="Barat B."/>
            <person name="Waligurski E."/>
            <person name="Medina S."/>
            <person name="Paddock L."/>
            <person name="Mostad J."/>
        </authorList>
    </citation>
    <scope>NUCLEOTIDE SEQUENCE [LARGE SCALE GENOMIC DNA]</scope>
    <source>
        <strain evidence="9 10">DFI.9.73</strain>
    </source>
</reference>
<keyword evidence="4 7" id="KW-0812">Transmembrane</keyword>
<feature type="transmembrane region" description="Helical" evidence="7">
    <location>
        <begin position="290"/>
        <end position="308"/>
    </location>
</feature>
<dbReference type="InterPro" id="IPR050809">
    <property type="entry name" value="UgpAE/MalFG_permease"/>
</dbReference>